<dbReference type="AlphaFoldDB" id="A0A1M5K386"/>
<dbReference type="InterPro" id="IPR013113">
    <property type="entry name" value="SIP_FAD-bd"/>
</dbReference>
<dbReference type="CDD" id="cd06193">
    <property type="entry name" value="siderophore_interacting"/>
    <property type="match status" value="1"/>
</dbReference>
<dbReference type="Pfam" id="PF04954">
    <property type="entry name" value="SIP"/>
    <property type="match status" value="1"/>
</dbReference>
<feature type="domain" description="FAD-binding FR-type" evidence="2">
    <location>
        <begin position="11"/>
        <end position="139"/>
    </location>
</feature>
<dbReference type="PROSITE" id="PS51384">
    <property type="entry name" value="FAD_FR"/>
    <property type="match status" value="1"/>
</dbReference>
<dbReference type="InterPro" id="IPR007037">
    <property type="entry name" value="SIP_rossman_dom"/>
</dbReference>
<dbReference type="OrthoDB" id="9814826at2"/>
<evidence type="ECO:0000313" key="4">
    <source>
        <dbReference type="Proteomes" id="UP000184287"/>
    </source>
</evidence>
<evidence type="ECO:0000259" key="2">
    <source>
        <dbReference type="PROSITE" id="PS51384"/>
    </source>
</evidence>
<dbReference type="InterPro" id="IPR039374">
    <property type="entry name" value="SIP_fam"/>
</dbReference>
<evidence type="ECO:0000256" key="1">
    <source>
        <dbReference type="ARBA" id="ARBA00035644"/>
    </source>
</evidence>
<dbReference type="STRING" id="288992.SAMN04488522_105604"/>
<dbReference type="EMBL" id="FQUQ01000005">
    <property type="protein sequence ID" value="SHG47211.1"/>
    <property type="molecule type" value="Genomic_DNA"/>
</dbReference>
<proteinExistence type="inferred from homology"/>
<dbReference type="InterPro" id="IPR017927">
    <property type="entry name" value="FAD-bd_FR_type"/>
</dbReference>
<dbReference type="GO" id="GO:0016491">
    <property type="term" value="F:oxidoreductase activity"/>
    <property type="evidence" value="ECO:0007669"/>
    <property type="project" value="InterPro"/>
</dbReference>
<organism evidence="3 4">
    <name type="scientific">Pedobacter caeni</name>
    <dbReference type="NCBI Taxonomy" id="288992"/>
    <lineage>
        <taxon>Bacteria</taxon>
        <taxon>Pseudomonadati</taxon>
        <taxon>Bacteroidota</taxon>
        <taxon>Sphingobacteriia</taxon>
        <taxon>Sphingobacteriales</taxon>
        <taxon>Sphingobacteriaceae</taxon>
        <taxon>Pedobacter</taxon>
    </lineage>
</organism>
<protein>
    <submittedName>
        <fullName evidence="3">NADPH-dependent ferric siderophore reductase, contains FAD-binding and SIP domains</fullName>
    </submittedName>
</protein>
<dbReference type="InterPro" id="IPR039261">
    <property type="entry name" value="FNR_nucleotide-bd"/>
</dbReference>
<dbReference type="PANTHER" id="PTHR30157">
    <property type="entry name" value="FERRIC REDUCTASE, NADPH-DEPENDENT"/>
    <property type="match status" value="1"/>
</dbReference>
<dbReference type="InterPro" id="IPR017938">
    <property type="entry name" value="Riboflavin_synthase-like_b-brl"/>
</dbReference>
<evidence type="ECO:0000313" key="3">
    <source>
        <dbReference type="EMBL" id="SHG47211.1"/>
    </source>
</evidence>
<reference evidence="4" key="1">
    <citation type="submission" date="2016-11" db="EMBL/GenBank/DDBJ databases">
        <authorList>
            <person name="Varghese N."/>
            <person name="Submissions S."/>
        </authorList>
    </citation>
    <scope>NUCLEOTIDE SEQUENCE [LARGE SCALE GENOMIC DNA]</scope>
    <source>
        <strain evidence="4">DSM 16990</strain>
    </source>
</reference>
<dbReference type="RefSeq" id="WP_073235590.1">
    <property type="nucleotide sequence ID" value="NZ_FQUQ01000005.1"/>
</dbReference>
<dbReference type="Gene3D" id="3.40.50.80">
    <property type="entry name" value="Nucleotide-binding domain of ferredoxin-NADP reductase (FNR) module"/>
    <property type="match status" value="1"/>
</dbReference>
<dbReference type="Proteomes" id="UP000184287">
    <property type="component" value="Unassembled WGS sequence"/>
</dbReference>
<comment type="similarity">
    <text evidence="1">Belongs to the SIP oxidoreductase family.</text>
</comment>
<keyword evidence="4" id="KW-1185">Reference proteome</keyword>
<dbReference type="PANTHER" id="PTHR30157:SF0">
    <property type="entry name" value="NADPH-DEPENDENT FERRIC-CHELATE REDUCTASE"/>
    <property type="match status" value="1"/>
</dbReference>
<name>A0A1M5K386_9SPHI</name>
<sequence>MEKKENLAAQIVTTTLYLKSREYITPHYIRIRLTGDDVYKFAEPTIGVNNKIYIPPVGVDEVHYPSWDFEAEKWNMPPIEVRPAIRTYTHRGIDLEKKEMIIDFVAHGDQGPASAWAIHAKPGAPLGISMRAKSTELYPKADWYLLAGDATAIPVMAAILEDLPEGAEGFAYLEVASEAEEQLLQTKSKVQIKWIHNPVAGEGTFLAEAVRQTSLPEGETPGKFAYVAAEFKSVKAIRQYLRNEAFWPREEVYAYSYWKAGISEDGSEVDRRAEYLEK</sequence>
<gene>
    <name evidence="3" type="ORF">SAMN04488522_105604</name>
</gene>
<dbReference type="Gene3D" id="2.40.30.10">
    <property type="entry name" value="Translation factors"/>
    <property type="match status" value="1"/>
</dbReference>
<accession>A0A1M5K386</accession>
<dbReference type="SUPFAM" id="SSF63380">
    <property type="entry name" value="Riboflavin synthase domain-like"/>
    <property type="match status" value="1"/>
</dbReference>
<dbReference type="Pfam" id="PF08021">
    <property type="entry name" value="FAD_binding_9"/>
    <property type="match status" value="1"/>
</dbReference>